<dbReference type="PANTHER" id="PTHR47966:SF51">
    <property type="entry name" value="BETA-SITE APP-CLEAVING ENZYME, ISOFORM A-RELATED"/>
    <property type="match status" value="1"/>
</dbReference>
<evidence type="ECO:0000256" key="4">
    <source>
        <dbReference type="ARBA" id="ARBA00022801"/>
    </source>
</evidence>
<dbReference type="EMBL" id="JAAPAO010000415">
    <property type="protein sequence ID" value="KAF4660383.1"/>
    <property type="molecule type" value="Genomic_DNA"/>
</dbReference>
<dbReference type="InterPro" id="IPR001461">
    <property type="entry name" value="Aspartic_peptidase_A1"/>
</dbReference>
<evidence type="ECO:0000256" key="1">
    <source>
        <dbReference type="ARBA" id="ARBA00007447"/>
    </source>
</evidence>
<dbReference type="AlphaFoldDB" id="A0A7J6LMH1"/>
<comment type="caution">
    <text evidence="7">The sequence shown here is derived from an EMBL/GenBank/DDBJ whole genome shotgun (WGS) entry which is preliminary data.</text>
</comment>
<evidence type="ECO:0000256" key="3">
    <source>
        <dbReference type="ARBA" id="ARBA00022750"/>
    </source>
</evidence>
<evidence type="ECO:0000313" key="8">
    <source>
        <dbReference type="Proteomes" id="UP000591131"/>
    </source>
</evidence>
<keyword evidence="5" id="KW-0732">Signal</keyword>
<evidence type="ECO:0000256" key="5">
    <source>
        <dbReference type="SAM" id="SignalP"/>
    </source>
</evidence>
<feature type="chain" id="PRO_5029725681" description="Peptidase A1 domain-containing protein" evidence="5">
    <location>
        <begin position="25"/>
        <end position="378"/>
    </location>
</feature>
<reference evidence="7 8" key="1">
    <citation type="submission" date="2020-04" db="EMBL/GenBank/DDBJ databases">
        <title>Perkinsus chesapeaki whole genome sequence.</title>
        <authorList>
            <person name="Bogema D.R."/>
        </authorList>
    </citation>
    <scope>NUCLEOTIDE SEQUENCE [LARGE SCALE GENOMIC DNA]</scope>
    <source>
        <strain evidence="7">ATCC PRA-425</strain>
    </source>
</reference>
<dbReference type="InterPro" id="IPR021109">
    <property type="entry name" value="Peptidase_aspartic_dom_sf"/>
</dbReference>
<dbReference type="CDD" id="cd05471">
    <property type="entry name" value="pepsin_like"/>
    <property type="match status" value="1"/>
</dbReference>
<dbReference type="PANTHER" id="PTHR47966">
    <property type="entry name" value="BETA-SITE APP-CLEAVING ENZYME, ISOFORM A-RELATED"/>
    <property type="match status" value="1"/>
</dbReference>
<dbReference type="Gene3D" id="2.40.70.10">
    <property type="entry name" value="Acid Proteases"/>
    <property type="match status" value="1"/>
</dbReference>
<keyword evidence="8" id="KW-1185">Reference proteome</keyword>
<name>A0A7J6LMH1_PERCH</name>
<keyword evidence="4" id="KW-0378">Hydrolase</keyword>
<dbReference type="InterPro" id="IPR034164">
    <property type="entry name" value="Pepsin-like_dom"/>
</dbReference>
<protein>
    <recommendedName>
        <fullName evidence="6">Peptidase A1 domain-containing protein</fullName>
    </recommendedName>
</protein>
<dbReference type="OrthoDB" id="2747330at2759"/>
<dbReference type="Pfam" id="PF00026">
    <property type="entry name" value="Asp"/>
    <property type="match status" value="1"/>
</dbReference>
<gene>
    <name evidence="7" type="ORF">FOL47_007176</name>
</gene>
<dbReference type="GO" id="GO:0004190">
    <property type="term" value="F:aspartic-type endopeptidase activity"/>
    <property type="evidence" value="ECO:0007669"/>
    <property type="project" value="UniProtKB-KW"/>
</dbReference>
<dbReference type="Proteomes" id="UP000591131">
    <property type="component" value="Unassembled WGS sequence"/>
</dbReference>
<sequence>MILQQYLWLARCAAVSLVVELVVCEPLRLEIFRPTVGNDFSLYHKLPVDNQEQTVIVDTQSKVSIFVWKTWYEELVGKRCESLYAGCYDRQLPYPKESDIETCIFNDGYSVGIFPSSGDVGFGTFLSASTTFGLICRQPPYSVPPRALFGLSPGPSLDRFPSFVEQLMVNPSKPLSGNIFALYLKPDNSDVPTQYKGYLLLGRGDPSVYEAPLRYIPVIDAKRLGWQVRIGFFAFENDERTNVADGRAEIDSGTNTVTIPQWYKRTIMSAIRKKASEAAEAIVDIIPYGPGSYAFNCAYLKFMPILYFGLGTADDEVRIEIRHEGYFLGKDQLLCLLGVTFVDFNCWIIPDTALVGNYFEFDEDGERIGYAKLRAGAT</sequence>
<evidence type="ECO:0000256" key="2">
    <source>
        <dbReference type="ARBA" id="ARBA00022670"/>
    </source>
</evidence>
<dbReference type="InterPro" id="IPR033121">
    <property type="entry name" value="PEPTIDASE_A1"/>
</dbReference>
<feature type="signal peptide" evidence="5">
    <location>
        <begin position="1"/>
        <end position="24"/>
    </location>
</feature>
<proteinExistence type="inferred from homology"/>
<keyword evidence="2" id="KW-0645">Protease</keyword>
<dbReference type="PROSITE" id="PS51767">
    <property type="entry name" value="PEPTIDASE_A1"/>
    <property type="match status" value="1"/>
</dbReference>
<organism evidence="7 8">
    <name type="scientific">Perkinsus chesapeaki</name>
    <name type="common">Clam parasite</name>
    <name type="synonym">Perkinsus andrewsi</name>
    <dbReference type="NCBI Taxonomy" id="330153"/>
    <lineage>
        <taxon>Eukaryota</taxon>
        <taxon>Sar</taxon>
        <taxon>Alveolata</taxon>
        <taxon>Perkinsozoa</taxon>
        <taxon>Perkinsea</taxon>
        <taxon>Perkinsida</taxon>
        <taxon>Perkinsidae</taxon>
        <taxon>Perkinsus</taxon>
    </lineage>
</organism>
<evidence type="ECO:0000259" key="6">
    <source>
        <dbReference type="PROSITE" id="PS51767"/>
    </source>
</evidence>
<evidence type="ECO:0000313" key="7">
    <source>
        <dbReference type="EMBL" id="KAF4660383.1"/>
    </source>
</evidence>
<comment type="similarity">
    <text evidence="1">Belongs to the peptidase A1 family.</text>
</comment>
<accession>A0A7J6LMH1</accession>
<feature type="domain" description="Peptidase A1" evidence="6">
    <location>
        <begin position="40"/>
        <end position="371"/>
    </location>
</feature>
<dbReference type="SUPFAM" id="SSF50630">
    <property type="entry name" value="Acid proteases"/>
    <property type="match status" value="1"/>
</dbReference>
<keyword evidence="3" id="KW-0064">Aspartyl protease</keyword>
<dbReference type="GO" id="GO:0006508">
    <property type="term" value="P:proteolysis"/>
    <property type="evidence" value="ECO:0007669"/>
    <property type="project" value="UniProtKB-KW"/>
</dbReference>